<dbReference type="Pfam" id="PF07686">
    <property type="entry name" value="V-set"/>
    <property type="match status" value="4"/>
</dbReference>
<feature type="domain" description="Ig-like" evidence="18">
    <location>
        <begin position="440"/>
        <end position="539"/>
    </location>
</feature>
<evidence type="ECO:0000256" key="2">
    <source>
        <dbReference type="ARBA" id="ARBA00004613"/>
    </source>
</evidence>
<evidence type="ECO:0000256" key="17">
    <source>
        <dbReference type="SAM" id="Phobius"/>
    </source>
</evidence>
<dbReference type="InterPro" id="IPR050671">
    <property type="entry name" value="CD300_family_receptors"/>
</dbReference>
<name>K7F6V5_PELSI</name>
<organism evidence="19 20">
    <name type="scientific">Pelodiscus sinensis</name>
    <name type="common">Chinese softshell turtle</name>
    <name type="synonym">Trionyx sinensis</name>
    <dbReference type="NCBI Taxonomy" id="13735"/>
    <lineage>
        <taxon>Eukaryota</taxon>
        <taxon>Metazoa</taxon>
        <taxon>Chordata</taxon>
        <taxon>Craniata</taxon>
        <taxon>Vertebrata</taxon>
        <taxon>Euteleostomi</taxon>
        <taxon>Archelosauria</taxon>
        <taxon>Testudinata</taxon>
        <taxon>Testudines</taxon>
        <taxon>Cryptodira</taxon>
        <taxon>Trionychia</taxon>
        <taxon>Trionychidae</taxon>
        <taxon>Pelodiscus</taxon>
    </lineage>
</organism>
<dbReference type="InterPro" id="IPR036179">
    <property type="entry name" value="Ig-like_dom_sf"/>
</dbReference>
<evidence type="ECO:0000256" key="4">
    <source>
        <dbReference type="ARBA" id="ARBA00022525"/>
    </source>
</evidence>
<evidence type="ECO:0000256" key="5">
    <source>
        <dbReference type="ARBA" id="ARBA00022692"/>
    </source>
</evidence>
<protein>
    <recommendedName>
        <fullName evidence="15">Polymeric immunoglobulin receptor</fullName>
    </recommendedName>
</protein>
<keyword evidence="4" id="KW-0964">Secreted</keyword>
<evidence type="ECO:0000313" key="19">
    <source>
        <dbReference type="Ensembl" id="ENSPSIP00000003765.1"/>
    </source>
</evidence>
<evidence type="ECO:0000256" key="6">
    <source>
        <dbReference type="ARBA" id="ARBA00022729"/>
    </source>
</evidence>
<reference evidence="19" key="4">
    <citation type="submission" date="2025-09" db="UniProtKB">
        <authorList>
            <consortium name="Ensembl"/>
        </authorList>
    </citation>
    <scope>IDENTIFICATION</scope>
</reference>
<dbReference type="GO" id="GO:0004888">
    <property type="term" value="F:transmembrane signaling receptor activity"/>
    <property type="evidence" value="ECO:0007669"/>
    <property type="project" value="TreeGrafter"/>
</dbReference>
<evidence type="ECO:0000256" key="15">
    <source>
        <dbReference type="ARBA" id="ARBA00049745"/>
    </source>
</evidence>
<accession>K7F6V5</accession>
<dbReference type="Proteomes" id="UP000007267">
    <property type="component" value="Unassembled WGS sequence"/>
</dbReference>
<evidence type="ECO:0000256" key="12">
    <source>
        <dbReference type="ARBA" id="ARBA00049599"/>
    </source>
</evidence>
<dbReference type="InterPro" id="IPR013783">
    <property type="entry name" value="Ig-like_fold"/>
</dbReference>
<dbReference type="OMA" id="IKCYYPA"/>
<comment type="function">
    <text evidence="12">Mediates selective transcytosis of polymeric IgA and IgM across mucosal epithelial cells. Binds polymeric IgA and IgM at the basolateral surface of epithelial cells. The complex is then transported across the cell to be secreted at the apical surface. During this process, a cleavage occurs that separates the extracellular (known as the secretory component) from the transmembrane segment.</text>
</comment>
<evidence type="ECO:0000256" key="7">
    <source>
        <dbReference type="ARBA" id="ARBA00022989"/>
    </source>
</evidence>
<evidence type="ECO:0000313" key="20">
    <source>
        <dbReference type="Proteomes" id="UP000007267"/>
    </source>
</evidence>
<dbReference type="AlphaFoldDB" id="K7F6V5"/>
<evidence type="ECO:0000256" key="3">
    <source>
        <dbReference type="ARBA" id="ARBA00022475"/>
    </source>
</evidence>
<dbReference type="PANTHER" id="PTHR11860:SF82">
    <property type="entry name" value="POLYMERIC IMMUNOGLOBULIN RECEPTOR"/>
    <property type="match status" value="1"/>
</dbReference>
<dbReference type="Gene3D" id="2.60.40.10">
    <property type="entry name" value="Immunoglobulins"/>
    <property type="match status" value="4"/>
</dbReference>
<dbReference type="SUPFAM" id="SSF48726">
    <property type="entry name" value="Immunoglobulin"/>
    <property type="match status" value="4"/>
</dbReference>
<dbReference type="SMART" id="SM00406">
    <property type="entry name" value="IGv"/>
    <property type="match status" value="3"/>
</dbReference>
<keyword evidence="9" id="KW-1015">Disulfide bond</keyword>
<evidence type="ECO:0000256" key="16">
    <source>
        <dbReference type="SAM" id="MobiDB-lite"/>
    </source>
</evidence>
<dbReference type="EMBL" id="AGCU01190835">
    <property type="status" value="NOT_ANNOTATED_CDS"/>
    <property type="molecule type" value="Genomic_DNA"/>
</dbReference>
<reference evidence="20" key="2">
    <citation type="journal article" date="2013" name="Nat. Genet.">
        <title>The draft genomes of soft-shell turtle and green sea turtle yield insights into the development and evolution of the turtle-specific body plan.</title>
        <authorList>
            <person name="Wang Z."/>
            <person name="Pascual-Anaya J."/>
            <person name="Zadissa A."/>
            <person name="Li W."/>
            <person name="Niimura Y."/>
            <person name="Huang Z."/>
            <person name="Li C."/>
            <person name="White S."/>
            <person name="Xiong Z."/>
            <person name="Fang D."/>
            <person name="Wang B."/>
            <person name="Ming Y."/>
            <person name="Chen Y."/>
            <person name="Zheng Y."/>
            <person name="Kuraku S."/>
            <person name="Pignatelli M."/>
            <person name="Herrero J."/>
            <person name="Beal K."/>
            <person name="Nozawa M."/>
            <person name="Li Q."/>
            <person name="Wang J."/>
            <person name="Zhang H."/>
            <person name="Yu L."/>
            <person name="Shigenobu S."/>
            <person name="Wang J."/>
            <person name="Liu J."/>
            <person name="Flicek P."/>
            <person name="Searle S."/>
            <person name="Wang J."/>
            <person name="Kuratani S."/>
            <person name="Yin Y."/>
            <person name="Aken B."/>
            <person name="Zhang G."/>
            <person name="Irie N."/>
        </authorList>
    </citation>
    <scope>NUCLEOTIDE SEQUENCE [LARGE SCALE GENOMIC DNA]</scope>
    <source>
        <strain evidence="20">Daiwa-1</strain>
    </source>
</reference>
<evidence type="ECO:0000256" key="13">
    <source>
        <dbReference type="ARBA" id="ARBA00049604"/>
    </source>
</evidence>
<evidence type="ECO:0000256" key="11">
    <source>
        <dbReference type="ARBA" id="ARBA00023319"/>
    </source>
</evidence>
<keyword evidence="6" id="KW-0732">Signal</keyword>
<evidence type="ECO:0000256" key="8">
    <source>
        <dbReference type="ARBA" id="ARBA00023136"/>
    </source>
</evidence>
<evidence type="ECO:0000259" key="18">
    <source>
        <dbReference type="PROSITE" id="PS50835"/>
    </source>
</evidence>
<comment type="subcellular location">
    <subcellularLocation>
        <location evidence="1">Cell membrane</location>
        <topology evidence="1">Single-pass type I membrane protein</topology>
    </subcellularLocation>
    <subcellularLocation>
        <location evidence="2">Secreted</location>
    </subcellularLocation>
</comment>
<keyword evidence="7 17" id="KW-1133">Transmembrane helix</keyword>
<dbReference type="GO" id="GO:0005886">
    <property type="term" value="C:plasma membrane"/>
    <property type="evidence" value="ECO:0007669"/>
    <property type="project" value="UniProtKB-SubCell"/>
</dbReference>
<comment type="function">
    <text evidence="13">Through its N-linked glycans ensures anchoring of secretory IgA (sIgA) molecules to mucus lining the epithelial surface to neutralize extracellular pathogens. On its own (free form) may act as a non-specific microbial scavenger to prevent pathogen interaction with epithelial cells.</text>
</comment>
<feature type="region of interest" description="Disordered" evidence="16">
    <location>
        <begin position="548"/>
        <end position="582"/>
    </location>
</feature>
<dbReference type="PROSITE" id="PS50835">
    <property type="entry name" value="IG_LIKE"/>
    <property type="match status" value="2"/>
</dbReference>
<sequence>VSSSSSIFGPRQVTGLLGGSVTVKCFYPRTNVNRHDRKYWCKESTRQCATVISSNGYIAQDFAGRATITDFPEQGIFIMELSKLGLKDIGFYKCGIGLNDRGLSFEVKLDVSQGPKVPEGAELYYKELGGSVTMNCVFGTQYASVRKYLCKMGKTGCSTVIDTYGNVNPTYKGRALLSPQETPGSFVIYMTQLRKEDSGLYLCGVGEYGETGESKELDMHVYQGEQWAGFVPIGREIIISLLQINIVASFWISLQSKRAKSRCCDLTYNSQGYENLPPAQVMHSLYTPAVCLQASSLLHCIPAIYFKMFLQGSDPSAQPHKHMSPFVSPETAVPQGRHTINGVIGGSVSVECRYDPRRNYTLKYLCKWRKNGCTQLITNLIMMIDSYEGRIVMHDNPKNGTFTIIMNQLVAEDAGYYWCMTDGDVERKSSKELKIIDGQPGLTGLKEVNAVIGTRVTLSCSYPCKYYSYQKYWCKWNNRGCKPLVSYEQNQTSPAVNCDEENKTLYLTFNQVTQTNQGWYWCGVSHSGHYGETMAVFLRVNGGTKGTIPRNADYEEPDISNSGSGKRADFPADSSSPSSQEHDNSKVILSVLIPIAVVCLLLGTVFVVVKFKLLKRTELVSVGSYRTNISMSEFDNPRELGAKENAGINNSQETQIGGVDEFVTVPANTESAEEPKVVKRGSKLEQRVSFQAHLMQNSMGSDSPLSKTSSG</sequence>
<dbReference type="InterPro" id="IPR013106">
    <property type="entry name" value="Ig_V-set"/>
</dbReference>
<evidence type="ECO:0000256" key="10">
    <source>
        <dbReference type="ARBA" id="ARBA00023180"/>
    </source>
</evidence>
<keyword evidence="11" id="KW-0393">Immunoglobulin domain</keyword>
<keyword evidence="20" id="KW-1185">Reference proteome</keyword>
<feature type="domain" description="Ig-like" evidence="18">
    <location>
        <begin position="329"/>
        <end position="434"/>
    </location>
</feature>
<evidence type="ECO:0000256" key="1">
    <source>
        <dbReference type="ARBA" id="ARBA00004251"/>
    </source>
</evidence>
<feature type="transmembrane region" description="Helical" evidence="17">
    <location>
        <begin position="587"/>
        <end position="609"/>
    </location>
</feature>
<reference evidence="19" key="3">
    <citation type="submission" date="2025-08" db="UniProtKB">
        <authorList>
            <consortium name="Ensembl"/>
        </authorList>
    </citation>
    <scope>IDENTIFICATION</scope>
</reference>
<dbReference type="GO" id="GO:0005576">
    <property type="term" value="C:extracellular region"/>
    <property type="evidence" value="ECO:0007669"/>
    <property type="project" value="UniProtKB-SubCell"/>
</dbReference>
<gene>
    <name evidence="19" type="primary">PIGR</name>
</gene>
<proteinExistence type="predicted"/>
<evidence type="ECO:0000256" key="14">
    <source>
        <dbReference type="ARBA" id="ARBA00049678"/>
    </source>
</evidence>
<dbReference type="CDD" id="cd05716">
    <property type="entry name" value="IgV_pIgR_like"/>
    <property type="match status" value="4"/>
</dbReference>
<dbReference type="SMART" id="SM00409">
    <property type="entry name" value="IG"/>
    <property type="match status" value="4"/>
</dbReference>
<keyword evidence="5 17" id="KW-0812">Transmembrane</keyword>
<dbReference type="Ensembl" id="ENSPSIT00000003785.1">
    <property type="protein sequence ID" value="ENSPSIP00000003765.1"/>
    <property type="gene ID" value="ENSPSIG00000003573.1"/>
</dbReference>
<dbReference type="InterPro" id="IPR003599">
    <property type="entry name" value="Ig_sub"/>
</dbReference>
<dbReference type="EMBL" id="AGCU01190836">
    <property type="status" value="NOT_ANNOTATED_CDS"/>
    <property type="molecule type" value="Genomic_DNA"/>
</dbReference>
<comment type="subunit">
    <text evidence="14">Interacts (mainly via CDR1-like domain) with dimeric IgA. Interacts (mainly via CDR2-like domain) with pentameric IgM.</text>
</comment>
<dbReference type="GeneTree" id="ENSGT00940000161667"/>
<keyword evidence="10" id="KW-0325">Glycoprotein</keyword>
<keyword evidence="3" id="KW-1003">Cell membrane</keyword>
<dbReference type="PANTHER" id="PTHR11860">
    <property type="entry name" value="POLYMERIC-IMMUNOGLOBULIN RECEPTOR"/>
    <property type="match status" value="1"/>
</dbReference>
<dbReference type="HOGENOM" id="CLU_020923_0_0_1"/>
<evidence type="ECO:0000256" key="9">
    <source>
        <dbReference type="ARBA" id="ARBA00023157"/>
    </source>
</evidence>
<reference evidence="20" key="1">
    <citation type="submission" date="2011-10" db="EMBL/GenBank/DDBJ databases">
        <authorList>
            <consortium name="Soft-shell Turtle Genome Consortium"/>
        </authorList>
    </citation>
    <scope>NUCLEOTIDE SEQUENCE [LARGE SCALE GENOMIC DNA]</scope>
    <source>
        <strain evidence="20">Daiwa-1</strain>
    </source>
</reference>
<keyword evidence="8 17" id="KW-0472">Membrane</keyword>
<dbReference type="InterPro" id="IPR007110">
    <property type="entry name" value="Ig-like_dom"/>
</dbReference>